<accession>A0AC58TRP1</accession>
<gene>
    <name evidence="2" type="primary">LOC142176374</name>
</gene>
<sequence length="339" mass="40121">MVAIKAMHYLPRIPRLKSLYASMSSAPHMRWHFENRRPPGVMCHPSDGEAWKHFDRTYPYFASEPRNIRLGLCADGFMPFSVSATPYSCWPVFLTPYNLPPELCMTSPYIFLNCIIPGSRNPKSLIDVYLQPLIDELKQLWYDGVETYDISTKQNFNLRDNLIWTINDFPAYGMLSGWMTAGKLACPYYMENSKAFTLKHGRKQSWFDCHRQFLPEGHEFRRMKNAFKKNKLEYDYPPPILSGDEIWERVQNFSKVTEVPPHRFPGYGVTHNWTKQSIFWELPYWKDNLLRHNLDVMHIEKNYFDNLFNTVMDVKGKTKDNPKARLNLQEYCRRPELHL</sequence>
<evidence type="ECO:0000313" key="2">
    <source>
        <dbReference type="RefSeq" id="XP_075099893.1"/>
    </source>
</evidence>
<name>A0AC58TRP1_TOBAC</name>
<proteinExistence type="predicted"/>
<dbReference type="Proteomes" id="UP000790787">
    <property type="component" value="Chromosome 22"/>
</dbReference>
<reference evidence="1" key="1">
    <citation type="journal article" date="2014" name="Nat. Commun.">
        <title>The tobacco genome sequence and its comparison with those of tomato and potato.</title>
        <authorList>
            <person name="Sierro N."/>
            <person name="Battey J.N."/>
            <person name="Ouadi S."/>
            <person name="Bakaher N."/>
            <person name="Bovet L."/>
            <person name="Willig A."/>
            <person name="Goepfert S."/>
            <person name="Peitsch M.C."/>
            <person name="Ivanov N.V."/>
        </authorList>
    </citation>
    <scope>NUCLEOTIDE SEQUENCE [LARGE SCALE GENOMIC DNA]</scope>
</reference>
<keyword evidence="1" id="KW-1185">Reference proteome</keyword>
<dbReference type="RefSeq" id="XP_075099893.1">
    <property type="nucleotide sequence ID" value="XM_075243792.1"/>
</dbReference>
<organism evidence="1 2">
    <name type="scientific">Nicotiana tabacum</name>
    <name type="common">Common tobacco</name>
    <dbReference type="NCBI Taxonomy" id="4097"/>
    <lineage>
        <taxon>Eukaryota</taxon>
        <taxon>Viridiplantae</taxon>
        <taxon>Streptophyta</taxon>
        <taxon>Embryophyta</taxon>
        <taxon>Tracheophyta</taxon>
        <taxon>Spermatophyta</taxon>
        <taxon>Magnoliopsida</taxon>
        <taxon>eudicotyledons</taxon>
        <taxon>Gunneridae</taxon>
        <taxon>Pentapetalae</taxon>
        <taxon>asterids</taxon>
        <taxon>lamiids</taxon>
        <taxon>Solanales</taxon>
        <taxon>Solanaceae</taxon>
        <taxon>Nicotianoideae</taxon>
        <taxon>Nicotianeae</taxon>
        <taxon>Nicotiana</taxon>
    </lineage>
</organism>
<evidence type="ECO:0000313" key="1">
    <source>
        <dbReference type="Proteomes" id="UP000790787"/>
    </source>
</evidence>
<protein>
    <submittedName>
        <fullName evidence="2">Uncharacterized protein LOC142176374</fullName>
    </submittedName>
</protein>
<reference evidence="2" key="2">
    <citation type="submission" date="2025-08" db="UniProtKB">
        <authorList>
            <consortium name="RefSeq"/>
        </authorList>
    </citation>
    <scope>IDENTIFICATION</scope>
    <source>
        <tissue evidence="2">Leaf</tissue>
    </source>
</reference>